<accession>A0A085KAU3</accession>
<name>A0A085KAU3_SPHYA</name>
<dbReference type="PANTHER" id="PTHR41791">
    <property type="entry name" value="SSL7039 PROTEIN"/>
    <property type="match status" value="1"/>
</dbReference>
<sequence>MYVVGKEVLQTPIFAEWFAALRDRRARSKIAGRIARFELGLLGDVKSVGDGVLEARVDFGPGYRLYFVRRGDRLIVLLVGGDKSSQPRDIARAKDMAARID</sequence>
<dbReference type="AlphaFoldDB" id="A0A085KAU3"/>
<proteinExistence type="predicted"/>
<evidence type="ECO:0000313" key="1">
    <source>
        <dbReference type="EMBL" id="AYO80004.1"/>
    </source>
</evidence>
<dbReference type="Proteomes" id="UP000280708">
    <property type="component" value="Chromosome"/>
</dbReference>
<reference evidence="1 2" key="1">
    <citation type="submission" date="2018-10" db="EMBL/GenBank/DDBJ databases">
        <title>Characterization and genome analysis of a novel bacterium Sphingobium yanoikuyae SJTF8 capable of degrading PAHs.</title>
        <authorList>
            <person name="Yin C."/>
            <person name="Xiong W."/>
            <person name="Liang R."/>
        </authorList>
    </citation>
    <scope>NUCLEOTIDE SEQUENCE [LARGE SCALE GENOMIC DNA]</scope>
    <source>
        <strain evidence="1 2">SJTF8</strain>
    </source>
</reference>
<evidence type="ECO:0000313" key="2">
    <source>
        <dbReference type="Proteomes" id="UP000280708"/>
    </source>
</evidence>
<dbReference type="PANTHER" id="PTHR41791:SF1">
    <property type="entry name" value="SSL7039 PROTEIN"/>
    <property type="match status" value="1"/>
</dbReference>
<dbReference type="InterPro" id="IPR014056">
    <property type="entry name" value="TypeIITA-like_toxin_pred"/>
</dbReference>
<protein>
    <submittedName>
        <fullName evidence="1">Type II toxin-antitoxin system RelE/ParE family toxin</fullName>
    </submittedName>
</protein>
<dbReference type="NCBIfam" id="TIGR02683">
    <property type="entry name" value="upstrm_HI1419"/>
    <property type="match status" value="1"/>
</dbReference>
<dbReference type="EMBL" id="CP033230">
    <property type="protein sequence ID" value="AYO80004.1"/>
    <property type="molecule type" value="Genomic_DNA"/>
</dbReference>
<organism evidence="1 2">
    <name type="scientific">Sphingobium yanoikuyae</name>
    <name type="common">Sphingomonas yanoikuyae</name>
    <dbReference type="NCBI Taxonomy" id="13690"/>
    <lineage>
        <taxon>Bacteria</taxon>
        <taxon>Pseudomonadati</taxon>
        <taxon>Pseudomonadota</taxon>
        <taxon>Alphaproteobacteria</taxon>
        <taxon>Sphingomonadales</taxon>
        <taxon>Sphingomonadaceae</taxon>
        <taxon>Sphingobium</taxon>
    </lineage>
</organism>
<dbReference type="PIRSF" id="PIRSF028744">
    <property type="entry name" value="Addict_mod_HI1419"/>
    <property type="match status" value="1"/>
</dbReference>
<gene>
    <name evidence="1" type="ORF">EBF16_25935</name>
</gene>